<keyword evidence="4" id="KW-1185">Reference proteome</keyword>
<comment type="caution">
    <text evidence="3">The sequence shown here is derived from an EMBL/GenBank/DDBJ whole genome shotgun (WGS) entry which is preliminary data.</text>
</comment>
<dbReference type="PANTHER" id="PTHR19328:SF53">
    <property type="entry name" value="MEMBRANE PROTEIN"/>
    <property type="match status" value="1"/>
</dbReference>
<dbReference type="InterPro" id="IPR054539">
    <property type="entry name" value="Beta-prop_PDH"/>
</dbReference>
<feature type="domain" description="Pyrroloquinoline quinone-dependent pyranose dehydrogenase beta-propeller" evidence="2">
    <location>
        <begin position="65"/>
        <end position="402"/>
    </location>
</feature>
<evidence type="ECO:0000313" key="3">
    <source>
        <dbReference type="EMBL" id="MDT0677903.1"/>
    </source>
</evidence>
<proteinExistence type="predicted"/>
<dbReference type="SUPFAM" id="SSF50952">
    <property type="entry name" value="Soluble quinoprotein glucose dehydrogenase"/>
    <property type="match status" value="1"/>
</dbReference>
<dbReference type="PANTHER" id="PTHR19328">
    <property type="entry name" value="HEDGEHOG-INTERACTING PROTEIN"/>
    <property type="match status" value="1"/>
</dbReference>
<dbReference type="RefSeq" id="WP_311504245.1">
    <property type="nucleotide sequence ID" value="NZ_JAVRHK010000013.1"/>
</dbReference>
<dbReference type="Gene3D" id="2.120.10.30">
    <property type="entry name" value="TolB, C-terminal domain"/>
    <property type="match status" value="1"/>
</dbReference>
<gene>
    <name evidence="3" type="ORF">RM539_15055</name>
</gene>
<dbReference type="InterPro" id="IPR011042">
    <property type="entry name" value="6-blade_b-propeller_TolB-like"/>
</dbReference>
<keyword evidence="1" id="KW-0732">Signal</keyword>
<evidence type="ECO:0000259" key="2">
    <source>
        <dbReference type="Pfam" id="PF22807"/>
    </source>
</evidence>
<dbReference type="EMBL" id="JAVRHK010000013">
    <property type="protein sequence ID" value="MDT0677903.1"/>
    <property type="molecule type" value="Genomic_DNA"/>
</dbReference>
<dbReference type="Pfam" id="PF22807">
    <property type="entry name" value="TrAA12"/>
    <property type="match status" value="1"/>
</dbReference>
<protein>
    <submittedName>
        <fullName evidence="3">PQQ-dependent sugar dehydrogenase</fullName>
    </submittedName>
</protein>
<evidence type="ECO:0000313" key="4">
    <source>
        <dbReference type="Proteomes" id="UP001262582"/>
    </source>
</evidence>
<evidence type="ECO:0000256" key="1">
    <source>
        <dbReference type="SAM" id="SignalP"/>
    </source>
</evidence>
<dbReference type="PROSITE" id="PS51257">
    <property type="entry name" value="PROKAR_LIPOPROTEIN"/>
    <property type="match status" value="1"/>
</dbReference>
<accession>A0ABU3D8Q4</accession>
<dbReference type="InterPro" id="IPR011041">
    <property type="entry name" value="Quinoprot_gluc/sorb_DH_b-prop"/>
</dbReference>
<name>A0ABU3D8Q4_9FLAO</name>
<dbReference type="Proteomes" id="UP001262582">
    <property type="component" value="Unassembled WGS sequence"/>
</dbReference>
<feature type="chain" id="PRO_5045648319" evidence="1">
    <location>
        <begin position="21"/>
        <end position="404"/>
    </location>
</feature>
<sequence length="404" mass="45429">MKKFIFPSVLVFCFMGLFFACTSDDDFWDTFIPETEEDPTRDQNSTYVFRPAVVEATDQRVNQLKLPQGFSILKFAENLGEARIIVTSEAGHVYVSLRSEGEVLLLEDTNNDGMADRRETVATLENAHGLAIHNNRLYIVTIKEIYAADINEDGTLGEPELLNSSLPDGGQHPNRTIKFGPDGMMYVTIGSTCNACIEPNELHATMVQANANAGDMRIYAEGLRNTIGFGWHPDTGVLWGMDHGIDMLGDTEQNEELNEIMEGEHYGWPHIFDDGQYNPNPRPEDMTYVEFAEMSVFPEVHYTAHAAPMEMEFYTGNQFPTEYQNDAFVVFRGSWNRSHPVGYKVARLIFENGQPVGFEDFLTGFLVNNNNAHFGRLVGLAIHVDGSLLLTDDTNGVMYRISYN</sequence>
<reference evidence="3 4" key="1">
    <citation type="submission" date="2023-09" db="EMBL/GenBank/DDBJ databases">
        <authorList>
            <person name="Rey-Velasco X."/>
        </authorList>
    </citation>
    <scope>NUCLEOTIDE SEQUENCE [LARGE SCALE GENOMIC DNA]</scope>
    <source>
        <strain evidence="3 4">F117</strain>
    </source>
</reference>
<feature type="signal peptide" evidence="1">
    <location>
        <begin position="1"/>
        <end position="20"/>
    </location>
</feature>
<organism evidence="3 4">
    <name type="scientific">Autumnicola musiva</name>
    <dbReference type="NCBI Taxonomy" id="3075589"/>
    <lineage>
        <taxon>Bacteria</taxon>
        <taxon>Pseudomonadati</taxon>
        <taxon>Bacteroidota</taxon>
        <taxon>Flavobacteriia</taxon>
        <taxon>Flavobacteriales</taxon>
        <taxon>Flavobacteriaceae</taxon>
        <taxon>Autumnicola</taxon>
    </lineage>
</organism>